<feature type="compositionally biased region" description="Basic and acidic residues" evidence="1">
    <location>
        <begin position="179"/>
        <end position="194"/>
    </location>
</feature>
<evidence type="ECO:0000313" key="3">
    <source>
        <dbReference type="Proteomes" id="UP000887567"/>
    </source>
</evidence>
<feature type="compositionally biased region" description="Basic residues" evidence="1">
    <location>
        <begin position="432"/>
        <end position="441"/>
    </location>
</feature>
<dbReference type="PANTHER" id="PTHR34754">
    <property type="entry name" value="COILED-COIL DOMAIN-CONTAINING PROTEIN 60"/>
    <property type="match status" value="1"/>
</dbReference>
<feature type="region of interest" description="Disordered" evidence="1">
    <location>
        <begin position="425"/>
        <end position="537"/>
    </location>
</feature>
<sequence length="660" mass="74070">MPETENPRAFVRPKPLPLPSHRGLKITARNARIYTCEVPTRKQVAHDNYARRKHQMTKCGYRSVNYKPYQCVGEVVLNDKKLIMSALGQDHDQITEFQESDSSSSDYDSEGEITQAKTAMTRIQHQPTAASQATSYKPKQINDIRAQVSKGRKMINAVKLGFGLYRIVKDEQELKQAVAEEERRKKEEAAKNEMRPPSSDGENTDDEDIDAELKSMFVELSPGPTSNMEDDFKEQFLDVRESTAERPDSSSSTASSQRWKKINSALSAANPLGAPVVHVTDTSQEALDELDRSMTSNHFMTERRNIASAPSGHRSYLGCAKSSVSLSSRGSRRSRKQKNARPYSPLYSNINYNDSTDRASVYRQLCALLWILEAMSQDQQPAVMPPITSCWKLKLLNEDPRFIRKRAEKDKTTEKDWTLFKQDPNRFTQRATSRRGTRRISIHPNFLQRLSNTASTASPRPSIPTLKVPDGGAPRSNAAFDRNTEETVSHQIAEKSQDEAPPATFNEPVTRATGAPSETQYPSSPVNGSPTEKKTRFIRQKSFTVTTVYNTNASRAMHKLRAKNRAAKAFKSSLSQKELDKLSQDDQPSRSESRVSAWVQATGKRQIDHITISCGNVGELSGIELAIPTINIFIVEEFYIYYLFSSGTTTMASIFISCAL</sequence>
<dbReference type="EnsemblMetazoa" id="XM_021055028.2">
    <property type="protein sequence ID" value="XP_020910687.2"/>
    <property type="gene ID" value="LOC110248496"/>
</dbReference>
<dbReference type="AlphaFoldDB" id="A0A913XUX7"/>
<feature type="compositionally biased region" description="Basic and acidic residues" evidence="1">
    <location>
        <begin position="482"/>
        <end position="498"/>
    </location>
</feature>
<dbReference type="InterPro" id="IPR031526">
    <property type="entry name" value="DUF4698"/>
</dbReference>
<dbReference type="Pfam" id="PF15769">
    <property type="entry name" value="DUF4698"/>
    <property type="match status" value="1"/>
</dbReference>
<protein>
    <submittedName>
        <fullName evidence="2">Uncharacterized protein</fullName>
    </submittedName>
</protein>
<feature type="compositionally biased region" description="Polar residues" evidence="1">
    <location>
        <begin position="448"/>
        <end position="459"/>
    </location>
</feature>
<dbReference type="KEGG" id="epa:110248496"/>
<dbReference type="Proteomes" id="UP000887567">
    <property type="component" value="Unplaced"/>
</dbReference>
<keyword evidence="3" id="KW-1185">Reference proteome</keyword>
<evidence type="ECO:0000256" key="1">
    <source>
        <dbReference type="SAM" id="MobiDB-lite"/>
    </source>
</evidence>
<organism evidence="2 3">
    <name type="scientific">Exaiptasia diaphana</name>
    <name type="common">Tropical sea anemone</name>
    <name type="synonym">Aiptasia pulchella</name>
    <dbReference type="NCBI Taxonomy" id="2652724"/>
    <lineage>
        <taxon>Eukaryota</taxon>
        <taxon>Metazoa</taxon>
        <taxon>Cnidaria</taxon>
        <taxon>Anthozoa</taxon>
        <taxon>Hexacorallia</taxon>
        <taxon>Actiniaria</taxon>
        <taxon>Aiptasiidae</taxon>
        <taxon>Exaiptasia</taxon>
    </lineage>
</organism>
<name>A0A913XUX7_EXADI</name>
<feature type="region of interest" description="Disordered" evidence="1">
    <location>
        <begin position="179"/>
        <end position="207"/>
    </location>
</feature>
<proteinExistence type="predicted"/>
<dbReference type="OrthoDB" id="5987621at2759"/>
<feature type="compositionally biased region" description="Polar residues" evidence="1">
    <location>
        <begin position="516"/>
        <end position="530"/>
    </location>
</feature>
<dbReference type="GeneID" id="110248496"/>
<dbReference type="RefSeq" id="XP_020910687.2">
    <property type="nucleotide sequence ID" value="XM_021055028.2"/>
</dbReference>
<dbReference type="PANTHER" id="PTHR34754:SF1">
    <property type="entry name" value="COILED-COIL DOMAIN-CONTAINING PROTEIN 60"/>
    <property type="match status" value="1"/>
</dbReference>
<reference evidence="2" key="1">
    <citation type="submission" date="2022-11" db="UniProtKB">
        <authorList>
            <consortium name="EnsemblMetazoa"/>
        </authorList>
    </citation>
    <scope>IDENTIFICATION</scope>
</reference>
<accession>A0A913XUX7</accession>
<evidence type="ECO:0000313" key="2">
    <source>
        <dbReference type="EnsemblMetazoa" id="XP_020910687.2"/>
    </source>
</evidence>